<organism evidence="6 7">
    <name type="scientific">Telmatocola sphagniphila</name>
    <dbReference type="NCBI Taxonomy" id="1123043"/>
    <lineage>
        <taxon>Bacteria</taxon>
        <taxon>Pseudomonadati</taxon>
        <taxon>Planctomycetota</taxon>
        <taxon>Planctomycetia</taxon>
        <taxon>Gemmatales</taxon>
        <taxon>Gemmataceae</taxon>
    </lineage>
</organism>
<dbReference type="Gene3D" id="1.10.357.10">
    <property type="entry name" value="Tetracycline Repressor, domain 2"/>
    <property type="match status" value="1"/>
</dbReference>
<accession>A0A8E6B9P0</accession>
<dbReference type="PROSITE" id="PS01081">
    <property type="entry name" value="HTH_TETR_1"/>
    <property type="match status" value="1"/>
</dbReference>
<dbReference type="EMBL" id="CP074694">
    <property type="protein sequence ID" value="QVL33947.1"/>
    <property type="molecule type" value="Genomic_DNA"/>
</dbReference>
<evidence type="ECO:0000313" key="6">
    <source>
        <dbReference type="EMBL" id="QVL33947.1"/>
    </source>
</evidence>
<dbReference type="RefSeq" id="WP_213498923.1">
    <property type="nucleotide sequence ID" value="NZ_CP074694.1"/>
</dbReference>
<evidence type="ECO:0000256" key="1">
    <source>
        <dbReference type="ARBA" id="ARBA00023015"/>
    </source>
</evidence>
<keyword evidence="1" id="KW-0805">Transcription regulation</keyword>
<evidence type="ECO:0000256" key="4">
    <source>
        <dbReference type="PROSITE-ProRule" id="PRU00335"/>
    </source>
</evidence>
<dbReference type="InterPro" id="IPR023772">
    <property type="entry name" value="DNA-bd_HTH_TetR-type_CS"/>
</dbReference>
<dbReference type="GO" id="GO:0003700">
    <property type="term" value="F:DNA-binding transcription factor activity"/>
    <property type="evidence" value="ECO:0007669"/>
    <property type="project" value="TreeGrafter"/>
</dbReference>
<dbReference type="SUPFAM" id="SSF46689">
    <property type="entry name" value="Homeodomain-like"/>
    <property type="match status" value="1"/>
</dbReference>
<dbReference type="PANTHER" id="PTHR30055">
    <property type="entry name" value="HTH-TYPE TRANSCRIPTIONAL REGULATOR RUTR"/>
    <property type="match status" value="1"/>
</dbReference>
<keyword evidence="7" id="KW-1185">Reference proteome</keyword>
<dbReference type="InterPro" id="IPR001647">
    <property type="entry name" value="HTH_TetR"/>
</dbReference>
<proteinExistence type="predicted"/>
<dbReference type="GO" id="GO:0000976">
    <property type="term" value="F:transcription cis-regulatory region binding"/>
    <property type="evidence" value="ECO:0007669"/>
    <property type="project" value="TreeGrafter"/>
</dbReference>
<dbReference type="PANTHER" id="PTHR30055:SF234">
    <property type="entry name" value="HTH-TYPE TRANSCRIPTIONAL REGULATOR BETI"/>
    <property type="match status" value="1"/>
</dbReference>
<name>A0A8E6B9P0_9BACT</name>
<evidence type="ECO:0000259" key="5">
    <source>
        <dbReference type="PROSITE" id="PS50977"/>
    </source>
</evidence>
<sequence length="197" mass="21694">MLKPQRSKGKLRVASLMEAAASAIAEKGFEAATMAEIAARAGAQIGSLYRFFPNKEVLADALIQRYGERIDEAVGKIEDQVASFSVNDLADKLVDLLVELHGESKAITALLEARSEWSVKRTEFRKAALRRIAQILMLRSPKLQPDKADDIAVVLLHNMKTMKALTHEQGIATSPGAPQELREMNRLYLASKLGKKP</sequence>
<keyword evidence="2 4" id="KW-0238">DNA-binding</keyword>
<evidence type="ECO:0000256" key="3">
    <source>
        <dbReference type="ARBA" id="ARBA00023163"/>
    </source>
</evidence>
<reference evidence="6" key="1">
    <citation type="submission" date="2021-05" db="EMBL/GenBank/DDBJ databases">
        <title>Complete genome sequence of the cellulolytic planctomycete Telmatocola sphagniphila SP2T and characterization of the first cellulase from planctomycetes.</title>
        <authorList>
            <person name="Rakitin A.L."/>
            <person name="Beletsky A.V."/>
            <person name="Naumoff D.G."/>
            <person name="Kulichevskaya I.S."/>
            <person name="Mardanov A.V."/>
            <person name="Ravin N.V."/>
            <person name="Dedysh S.N."/>
        </authorList>
    </citation>
    <scope>NUCLEOTIDE SEQUENCE</scope>
    <source>
        <strain evidence="6">SP2T</strain>
    </source>
</reference>
<dbReference type="PRINTS" id="PR00455">
    <property type="entry name" value="HTHTETR"/>
</dbReference>
<dbReference type="KEGG" id="tsph:KIH39_08575"/>
<dbReference type="Pfam" id="PF17918">
    <property type="entry name" value="TetR_C_15"/>
    <property type="match status" value="1"/>
</dbReference>
<keyword evidence="3" id="KW-0804">Transcription</keyword>
<feature type="DNA-binding region" description="H-T-H motif" evidence="4">
    <location>
        <begin position="33"/>
        <end position="52"/>
    </location>
</feature>
<dbReference type="InterPro" id="IPR009057">
    <property type="entry name" value="Homeodomain-like_sf"/>
</dbReference>
<dbReference type="Pfam" id="PF00440">
    <property type="entry name" value="TetR_N"/>
    <property type="match status" value="1"/>
</dbReference>
<evidence type="ECO:0000313" key="7">
    <source>
        <dbReference type="Proteomes" id="UP000676194"/>
    </source>
</evidence>
<evidence type="ECO:0000256" key="2">
    <source>
        <dbReference type="ARBA" id="ARBA00023125"/>
    </source>
</evidence>
<dbReference type="PROSITE" id="PS50977">
    <property type="entry name" value="HTH_TETR_2"/>
    <property type="match status" value="1"/>
</dbReference>
<dbReference type="InterPro" id="IPR041669">
    <property type="entry name" value="TetR_C_15"/>
</dbReference>
<gene>
    <name evidence="6" type="ORF">KIH39_08575</name>
</gene>
<dbReference type="InterPro" id="IPR050109">
    <property type="entry name" value="HTH-type_TetR-like_transc_reg"/>
</dbReference>
<dbReference type="Proteomes" id="UP000676194">
    <property type="component" value="Chromosome"/>
</dbReference>
<feature type="domain" description="HTH tetR-type" evidence="5">
    <location>
        <begin position="10"/>
        <end position="70"/>
    </location>
</feature>
<dbReference type="AlphaFoldDB" id="A0A8E6B9P0"/>
<protein>
    <submittedName>
        <fullName evidence="6">TetR/AcrR family transcriptional regulator</fullName>
    </submittedName>
</protein>